<reference evidence="3" key="1">
    <citation type="submission" date="2011-02" db="EMBL/GenBank/DDBJ databases">
        <title>Complete sequence of Methanobacterium sp. AL-21.</title>
        <authorList>
            <consortium name="US DOE Joint Genome Institute"/>
            <person name="Lucas S."/>
            <person name="Copeland A."/>
            <person name="Lapidus A."/>
            <person name="Cheng J.-F."/>
            <person name="Goodwin L."/>
            <person name="Pitluck S."/>
            <person name="Chertkov O."/>
            <person name="Detter J.C."/>
            <person name="Han C."/>
            <person name="Tapia R."/>
            <person name="Land M."/>
            <person name="Hauser L."/>
            <person name="Kyrpides N."/>
            <person name="Ivanova N."/>
            <person name="Mikhailova N."/>
            <person name="Pagani I."/>
            <person name="Cadillo-Quiroz H."/>
            <person name="Imachi H."/>
            <person name="Zinder S."/>
            <person name="Liu W."/>
            <person name="Woyke T."/>
        </authorList>
    </citation>
    <scope>NUCLEOTIDE SEQUENCE [LARGE SCALE GENOMIC DNA]</scope>
    <source>
        <strain evidence="3">AL-21</strain>
    </source>
</reference>
<dbReference type="eggNOG" id="arCOG09457">
    <property type="taxonomic scope" value="Archaea"/>
</dbReference>
<dbReference type="Proteomes" id="UP000007490">
    <property type="component" value="Chromosome"/>
</dbReference>
<dbReference type="InterPro" id="IPR014922">
    <property type="entry name" value="YdhG-like"/>
</dbReference>
<gene>
    <name evidence="2" type="ordered locus">Metbo_1452</name>
</gene>
<dbReference type="SUPFAM" id="SSF159888">
    <property type="entry name" value="YdhG-like"/>
    <property type="match status" value="1"/>
</dbReference>
<dbReference type="Gene3D" id="3.90.1150.200">
    <property type="match status" value="1"/>
</dbReference>
<sequence length="122" mass="14408">MKKNKEQIKTFESYRKNYPIEIQKRLDQIQEAIKSAVPEAEEKISYNMPSYRFHGRLIYYGAFKNHIGFYPASGAVFKKFKDELKVYKQSGKGTVQFPYDKPLPIELIKKIAAYRAKENIYE</sequence>
<protein>
    <recommendedName>
        <fullName evidence="1">YdhG-like domain-containing protein</fullName>
    </recommendedName>
</protein>
<organism evidence="2 3">
    <name type="scientific">Methanobacterium lacus (strain AL-21)</name>
    <dbReference type="NCBI Taxonomy" id="877455"/>
    <lineage>
        <taxon>Archaea</taxon>
        <taxon>Methanobacteriati</taxon>
        <taxon>Methanobacteriota</taxon>
        <taxon>Methanomada group</taxon>
        <taxon>Methanobacteria</taxon>
        <taxon>Methanobacteriales</taxon>
        <taxon>Methanobacteriaceae</taxon>
        <taxon>Methanobacterium</taxon>
    </lineage>
</organism>
<reference evidence="2 3" key="2">
    <citation type="journal article" date="2014" name="Int. J. Syst. Evol. Microbiol.">
        <title>Methanobacterium paludis sp. nov. and a novel strain of Methanobacterium lacus isolated from northern peatlands.</title>
        <authorList>
            <person name="Cadillo-Quiroz H."/>
            <person name="Brauer S.L."/>
            <person name="Goodson N."/>
            <person name="Yavitt J.B."/>
            <person name="Zinder S.H."/>
        </authorList>
    </citation>
    <scope>NUCLEOTIDE SEQUENCE [LARGE SCALE GENOMIC DNA]</scope>
    <source>
        <strain evidence="2 3">AL-21</strain>
    </source>
</reference>
<feature type="domain" description="YdhG-like" evidence="1">
    <location>
        <begin position="23"/>
        <end position="113"/>
    </location>
</feature>
<keyword evidence="3" id="KW-1185">Reference proteome</keyword>
<dbReference type="EMBL" id="CP002551">
    <property type="protein sequence ID" value="ADZ09689.1"/>
    <property type="molecule type" value="Genomic_DNA"/>
</dbReference>
<evidence type="ECO:0000313" key="2">
    <source>
        <dbReference type="EMBL" id="ADZ09689.1"/>
    </source>
</evidence>
<dbReference type="AlphaFoldDB" id="F0T863"/>
<dbReference type="HOGENOM" id="CLU_128703_1_0_2"/>
<dbReference type="Pfam" id="PF08818">
    <property type="entry name" value="DUF1801"/>
    <property type="match status" value="1"/>
</dbReference>
<dbReference type="OrthoDB" id="350500at2157"/>
<evidence type="ECO:0000313" key="3">
    <source>
        <dbReference type="Proteomes" id="UP000007490"/>
    </source>
</evidence>
<accession>F0T863</accession>
<evidence type="ECO:0000259" key="1">
    <source>
        <dbReference type="Pfam" id="PF08818"/>
    </source>
</evidence>
<dbReference type="KEGG" id="mel:Metbo_1452"/>
<dbReference type="RefSeq" id="WP_013645040.1">
    <property type="nucleotide sequence ID" value="NC_015216.1"/>
</dbReference>
<dbReference type="GeneID" id="10277903"/>
<proteinExistence type="predicted"/>
<name>F0T863_METLA</name>